<feature type="signal peptide" evidence="1">
    <location>
        <begin position="1"/>
        <end position="17"/>
    </location>
</feature>
<protein>
    <submittedName>
        <fullName evidence="2">Uncharacterized protein</fullName>
    </submittedName>
</protein>
<dbReference type="AlphaFoldDB" id="A0AAD4R3H3"/>
<dbReference type="Proteomes" id="UP001201812">
    <property type="component" value="Unassembled WGS sequence"/>
</dbReference>
<keyword evidence="3" id="KW-1185">Reference proteome</keyword>
<gene>
    <name evidence="2" type="ORF">DdX_05519</name>
</gene>
<keyword evidence="1" id="KW-0732">Signal</keyword>
<organism evidence="2 3">
    <name type="scientific">Ditylenchus destructor</name>
    <dbReference type="NCBI Taxonomy" id="166010"/>
    <lineage>
        <taxon>Eukaryota</taxon>
        <taxon>Metazoa</taxon>
        <taxon>Ecdysozoa</taxon>
        <taxon>Nematoda</taxon>
        <taxon>Chromadorea</taxon>
        <taxon>Rhabditida</taxon>
        <taxon>Tylenchina</taxon>
        <taxon>Tylenchomorpha</taxon>
        <taxon>Sphaerularioidea</taxon>
        <taxon>Anguinidae</taxon>
        <taxon>Anguininae</taxon>
        <taxon>Ditylenchus</taxon>
    </lineage>
</organism>
<dbReference type="EMBL" id="JAKKPZ010000006">
    <property type="protein sequence ID" value="KAI1720145.1"/>
    <property type="molecule type" value="Genomic_DNA"/>
</dbReference>
<evidence type="ECO:0000313" key="2">
    <source>
        <dbReference type="EMBL" id="KAI1720145.1"/>
    </source>
</evidence>
<reference evidence="2" key="1">
    <citation type="submission" date="2022-01" db="EMBL/GenBank/DDBJ databases">
        <title>Genome Sequence Resource for Two Populations of Ditylenchus destructor, the Migratory Endoparasitic Phytonematode.</title>
        <authorList>
            <person name="Zhang H."/>
            <person name="Lin R."/>
            <person name="Xie B."/>
        </authorList>
    </citation>
    <scope>NUCLEOTIDE SEQUENCE</scope>
    <source>
        <strain evidence="2">BazhouSP</strain>
    </source>
</reference>
<comment type="caution">
    <text evidence="2">The sequence shown here is derived from an EMBL/GenBank/DDBJ whole genome shotgun (WGS) entry which is preliminary data.</text>
</comment>
<sequence length="183" mass="20902">MRSIIFLQFLAISAVSAGFAFAMFDIRQIKWPMAEKQNDPTLPYTEIDCNTEMDETFISDNNVYRLKNSKEDTPACLVRIPTQTRITLKPVRIHSDQTYVRIIAGSSNVFMPLATKKIYQKDFASYGPWHVPCDHSYLVFASKSAKEEMLEFTISPENEADKDDQNQHYCSADGINFAAMTSY</sequence>
<accession>A0AAD4R3H3</accession>
<evidence type="ECO:0000256" key="1">
    <source>
        <dbReference type="SAM" id="SignalP"/>
    </source>
</evidence>
<evidence type="ECO:0000313" key="3">
    <source>
        <dbReference type="Proteomes" id="UP001201812"/>
    </source>
</evidence>
<feature type="chain" id="PRO_5042281297" evidence="1">
    <location>
        <begin position="18"/>
        <end position="183"/>
    </location>
</feature>
<proteinExistence type="predicted"/>
<name>A0AAD4R3H3_9BILA</name>